<evidence type="ECO:0000313" key="2">
    <source>
        <dbReference type="EMBL" id="TCO79543.1"/>
    </source>
</evidence>
<keyword evidence="1" id="KW-0732">Signal</keyword>
<gene>
    <name evidence="2" type="ORF">EV214_102268</name>
</gene>
<protein>
    <submittedName>
        <fullName evidence="2">Uncharacterized protein</fullName>
    </submittedName>
</protein>
<dbReference type="EMBL" id="SLWV01000002">
    <property type="protein sequence ID" value="TCO79543.1"/>
    <property type="molecule type" value="Genomic_DNA"/>
</dbReference>
<reference evidence="2 3" key="1">
    <citation type="submission" date="2019-03" db="EMBL/GenBank/DDBJ databases">
        <title>Genomic Encyclopedia of Type Strains, Phase IV (KMG-IV): sequencing the most valuable type-strain genomes for metagenomic binning, comparative biology and taxonomic classification.</title>
        <authorList>
            <person name="Goeker M."/>
        </authorList>
    </citation>
    <scope>NUCLEOTIDE SEQUENCE [LARGE SCALE GENOMIC DNA]</scope>
    <source>
        <strain evidence="2 3">DSM 102940</strain>
    </source>
</reference>
<proteinExistence type="predicted"/>
<evidence type="ECO:0000256" key="1">
    <source>
        <dbReference type="SAM" id="SignalP"/>
    </source>
</evidence>
<dbReference type="SUPFAM" id="SSF49265">
    <property type="entry name" value="Fibronectin type III"/>
    <property type="match status" value="1"/>
</dbReference>
<name>A0A4R2L008_9FIRM</name>
<dbReference type="Proteomes" id="UP000294919">
    <property type="component" value="Unassembled WGS sequence"/>
</dbReference>
<dbReference type="RefSeq" id="WP_132242508.1">
    <property type="nucleotide sequence ID" value="NZ_SLWV01000002.1"/>
</dbReference>
<comment type="caution">
    <text evidence="2">The sequence shown here is derived from an EMBL/GenBank/DDBJ whole genome shotgun (WGS) entry which is preliminary data.</text>
</comment>
<sequence>MKKVMSLFLITVLIMSSLSVSWARAQDCLTPADGWDDEGGVLKGASHYPISIEGGIRFDLSSYSSGNSFSKTFYIRNNNEVKVKVYLYFDGNKISNIDKKNILVNRKETDTITISPYSRKKVTVSGIIPSGKKNWEATLRVVNMTYYNSYHELYFFGSQPNNDAPTNLRTTYNEYMDTLNILWDPMHAGITHYKVYVERSKKGQWEYLGQAKQFTMVNGQKSDYVSFRVSNAYKEGILYKRYMVIGCNHGQSAPAFVQYRFGDVWLP</sequence>
<organism evidence="2 3">
    <name type="scientific">Marinisporobacter balticus</name>
    <dbReference type="NCBI Taxonomy" id="2018667"/>
    <lineage>
        <taxon>Bacteria</taxon>
        <taxon>Bacillati</taxon>
        <taxon>Bacillota</taxon>
        <taxon>Clostridia</taxon>
        <taxon>Peptostreptococcales</taxon>
        <taxon>Thermotaleaceae</taxon>
        <taxon>Marinisporobacter</taxon>
    </lineage>
</organism>
<feature type="chain" id="PRO_5020873204" evidence="1">
    <location>
        <begin position="26"/>
        <end position="267"/>
    </location>
</feature>
<accession>A0A4R2L008</accession>
<dbReference type="AlphaFoldDB" id="A0A4R2L008"/>
<keyword evidence="3" id="KW-1185">Reference proteome</keyword>
<feature type="signal peptide" evidence="1">
    <location>
        <begin position="1"/>
        <end position="25"/>
    </location>
</feature>
<dbReference type="InterPro" id="IPR036116">
    <property type="entry name" value="FN3_sf"/>
</dbReference>
<evidence type="ECO:0000313" key="3">
    <source>
        <dbReference type="Proteomes" id="UP000294919"/>
    </source>
</evidence>